<evidence type="ECO:0000256" key="1">
    <source>
        <dbReference type="ARBA" id="ARBA00022829"/>
    </source>
</evidence>
<reference evidence="3 4" key="1">
    <citation type="submission" date="2010-08" db="EMBL/GenBank/DDBJ databases">
        <authorList>
            <person name="Durkin A.S."/>
            <person name="Madupu R."/>
            <person name="Torralba M."/>
            <person name="Gillis M."/>
            <person name="Methe B."/>
            <person name="Sutton G."/>
            <person name="Nelson K.E."/>
        </authorList>
    </citation>
    <scope>NUCLEOTIDE SEQUENCE [LARGE SCALE GENOMIC DNA]</scope>
    <source>
        <strain evidence="3 4">PB189-T1-4</strain>
    </source>
</reference>
<dbReference type="Gene3D" id="1.10.10.580">
    <property type="entry name" value="Structural maintenance of chromosome 1. Chain E"/>
    <property type="match status" value="1"/>
</dbReference>
<dbReference type="RefSeq" id="WP_006303476.1">
    <property type="nucleotide sequence ID" value="NZ_AEDQ01000003.1"/>
</dbReference>
<organism evidence="3 4">
    <name type="scientific">Fannyhessea vaginae PB189-T1-4</name>
    <dbReference type="NCBI Taxonomy" id="866774"/>
    <lineage>
        <taxon>Bacteria</taxon>
        <taxon>Bacillati</taxon>
        <taxon>Actinomycetota</taxon>
        <taxon>Coriobacteriia</taxon>
        <taxon>Coriobacteriales</taxon>
        <taxon>Atopobiaceae</taxon>
        <taxon>Fannyhessea</taxon>
    </lineage>
</organism>
<evidence type="ECO:0000256" key="2">
    <source>
        <dbReference type="ARBA" id="ARBA00044777"/>
    </source>
</evidence>
<proteinExistence type="predicted"/>
<dbReference type="Proteomes" id="UP000004431">
    <property type="component" value="Unassembled WGS sequence"/>
</dbReference>
<dbReference type="Pfam" id="PF02616">
    <property type="entry name" value="SMC_ScpA"/>
    <property type="match status" value="1"/>
</dbReference>
<dbReference type="PANTHER" id="PTHR33969:SF2">
    <property type="entry name" value="SEGREGATION AND CONDENSATION PROTEIN A"/>
    <property type="match status" value="1"/>
</dbReference>
<sequence>MSYRVQTQQFSGPFDLLLSLVYKQKVYIASLDIADIAAQYIREIQKLTTIDLDVASDFVLVAATLLQIKAKQLVADSETVPADDEDKQDEYMTAQQAQELLVARLITYKQFLEASSWLQDAHEKSLRRHPNCGHVHIANFNTSASYLEGTTLRTLAVCCADLLSRREDELIQSHHIAAKRRPIALTCARIDAITRAKLHISFSQLLGSAYSKQDVVEHFLAMLELIAGGYLDAVQSTTFGDIELTRTAATRSVCYKPLSHEGEH</sequence>
<dbReference type="PANTHER" id="PTHR33969">
    <property type="entry name" value="SEGREGATION AND CONDENSATION PROTEIN A"/>
    <property type="match status" value="1"/>
</dbReference>
<dbReference type="InterPro" id="IPR003768">
    <property type="entry name" value="ScpA"/>
</dbReference>
<gene>
    <name evidence="3" type="ORF">HMPREF9248_0795</name>
</gene>
<dbReference type="Gene3D" id="6.10.250.2410">
    <property type="match status" value="1"/>
</dbReference>
<comment type="caution">
    <text evidence="3">The sequence shown here is derived from an EMBL/GenBank/DDBJ whole genome shotgun (WGS) entry which is preliminary data.</text>
</comment>
<dbReference type="InterPro" id="IPR023093">
    <property type="entry name" value="ScpA-like_C"/>
</dbReference>
<keyword evidence="4" id="KW-1185">Reference proteome</keyword>
<dbReference type="EMBL" id="AEDQ01000003">
    <property type="protein sequence ID" value="EFL44701.1"/>
    <property type="molecule type" value="Genomic_DNA"/>
</dbReference>
<name>A0ABP2J3L9_9ACTN</name>
<evidence type="ECO:0000313" key="3">
    <source>
        <dbReference type="EMBL" id="EFL44701.1"/>
    </source>
</evidence>
<keyword evidence="1" id="KW-0159">Chromosome partition</keyword>
<evidence type="ECO:0000313" key="4">
    <source>
        <dbReference type="Proteomes" id="UP000004431"/>
    </source>
</evidence>
<protein>
    <recommendedName>
        <fullName evidence="2">Segregation and condensation protein A</fullName>
    </recommendedName>
</protein>
<accession>A0ABP2J3L9</accession>